<dbReference type="Proteomes" id="UP001055811">
    <property type="component" value="Linkage Group LG04"/>
</dbReference>
<organism evidence="1 2">
    <name type="scientific">Cichorium intybus</name>
    <name type="common">Chicory</name>
    <dbReference type="NCBI Taxonomy" id="13427"/>
    <lineage>
        <taxon>Eukaryota</taxon>
        <taxon>Viridiplantae</taxon>
        <taxon>Streptophyta</taxon>
        <taxon>Embryophyta</taxon>
        <taxon>Tracheophyta</taxon>
        <taxon>Spermatophyta</taxon>
        <taxon>Magnoliopsida</taxon>
        <taxon>eudicotyledons</taxon>
        <taxon>Gunneridae</taxon>
        <taxon>Pentapetalae</taxon>
        <taxon>asterids</taxon>
        <taxon>campanulids</taxon>
        <taxon>Asterales</taxon>
        <taxon>Asteraceae</taxon>
        <taxon>Cichorioideae</taxon>
        <taxon>Cichorieae</taxon>
        <taxon>Cichoriinae</taxon>
        <taxon>Cichorium</taxon>
    </lineage>
</organism>
<evidence type="ECO:0000313" key="1">
    <source>
        <dbReference type="EMBL" id="KAI3750060.1"/>
    </source>
</evidence>
<gene>
    <name evidence="1" type="ORF">L2E82_20684</name>
</gene>
<dbReference type="EMBL" id="CM042012">
    <property type="protein sequence ID" value="KAI3750060.1"/>
    <property type="molecule type" value="Genomic_DNA"/>
</dbReference>
<sequence>MNHCHCLSCYSLLLEHEQFPSQGRKLRTTDESPPPVSLPHKVGNYAQAFPSVYEHEQFNVCSVALSIATTQSPRLINPNHLIVSSSSLYNRNENDLVKFNVWYSGNGVVDRWQGML</sequence>
<reference evidence="1 2" key="2">
    <citation type="journal article" date="2022" name="Mol. Ecol. Resour.">
        <title>The genomes of chicory, endive, great burdock and yacon provide insights into Asteraceae paleo-polyploidization history and plant inulin production.</title>
        <authorList>
            <person name="Fan W."/>
            <person name="Wang S."/>
            <person name="Wang H."/>
            <person name="Wang A."/>
            <person name="Jiang F."/>
            <person name="Liu H."/>
            <person name="Zhao H."/>
            <person name="Xu D."/>
            <person name="Zhang Y."/>
        </authorList>
    </citation>
    <scope>NUCLEOTIDE SEQUENCE [LARGE SCALE GENOMIC DNA]</scope>
    <source>
        <strain evidence="2">cv. Punajuju</strain>
        <tissue evidence="1">Leaves</tissue>
    </source>
</reference>
<protein>
    <submittedName>
        <fullName evidence="1">Uncharacterized protein</fullName>
    </submittedName>
</protein>
<evidence type="ECO:0000313" key="2">
    <source>
        <dbReference type="Proteomes" id="UP001055811"/>
    </source>
</evidence>
<proteinExistence type="predicted"/>
<keyword evidence="2" id="KW-1185">Reference proteome</keyword>
<name>A0ACB9DU08_CICIN</name>
<comment type="caution">
    <text evidence="1">The sequence shown here is derived from an EMBL/GenBank/DDBJ whole genome shotgun (WGS) entry which is preliminary data.</text>
</comment>
<accession>A0ACB9DU08</accession>
<reference evidence="2" key="1">
    <citation type="journal article" date="2022" name="Mol. Ecol. Resour.">
        <title>The genomes of chicory, endive, great burdock and yacon provide insights into Asteraceae palaeo-polyploidization history and plant inulin production.</title>
        <authorList>
            <person name="Fan W."/>
            <person name="Wang S."/>
            <person name="Wang H."/>
            <person name="Wang A."/>
            <person name="Jiang F."/>
            <person name="Liu H."/>
            <person name="Zhao H."/>
            <person name="Xu D."/>
            <person name="Zhang Y."/>
        </authorList>
    </citation>
    <scope>NUCLEOTIDE SEQUENCE [LARGE SCALE GENOMIC DNA]</scope>
    <source>
        <strain evidence="2">cv. Punajuju</strain>
    </source>
</reference>